<dbReference type="PANTHER" id="PTHR47623">
    <property type="entry name" value="OS09G0287300 PROTEIN"/>
    <property type="match status" value="1"/>
</dbReference>
<dbReference type="InterPro" id="IPR013078">
    <property type="entry name" value="His_Pase_superF_clade-1"/>
</dbReference>
<dbReference type="InterPro" id="IPR029033">
    <property type="entry name" value="His_PPase_superfam"/>
</dbReference>
<reference evidence="2" key="1">
    <citation type="journal article" date="2019" name="Int. J. Syst. Evol. Microbiol.">
        <title>The Global Catalogue of Microorganisms (GCM) 10K type strain sequencing project: providing services to taxonomists for standard genome sequencing and annotation.</title>
        <authorList>
            <consortium name="The Broad Institute Genomics Platform"/>
            <consortium name="The Broad Institute Genome Sequencing Center for Infectious Disease"/>
            <person name="Wu L."/>
            <person name="Ma J."/>
        </authorList>
    </citation>
    <scope>NUCLEOTIDE SEQUENCE [LARGE SCALE GENOMIC DNA]</scope>
    <source>
        <strain evidence="2">CGMCC 1.16855</strain>
    </source>
</reference>
<protein>
    <submittedName>
        <fullName evidence="1">SixA phosphatase family protein</fullName>
    </submittedName>
</protein>
<dbReference type="Pfam" id="PF00300">
    <property type="entry name" value="His_Phos_1"/>
    <property type="match status" value="1"/>
</dbReference>
<sequence length="203" mass="21860">MKEKPSSRASVANRPPAWHAAATMRQLLLLRHAKSSWDDPRLSDHARPLNARGRRAAVAMGAAMRELGLAPDIVLVSSARRTLQTLEALAPLEGPPLVEPMDDLYLAAWPSLLDVLREVRETARSVLLLGHNPGLHDLAMALAGPAAMATASPMTRRLAEGYPTGTLTEFSIALPWNRLEAGGGRLLRVLQPADLPSAEELPA</sequence>
<gene>
    <name evidence="1" type="ORF">ACFOD3_08685</name>
</gene>
<organism evidence="1 2">
    <name type="scientific">Falsiroseomonas tokyonensis</name>
    <dbReference type="NCBI Taxonomy" id="430521"/>
    <lineage>
        <taxon>Bacteria</taxon>
        <taxon>Pseudomonadati</taxon>
        <taxon>Pseudomonadota</taxon>
        <taxon>Alphaproteobacteria</taxon>
        <taxon>Acetobacterales</taxon>
        <taxon>Roseomonadaceae</taxon>
        <taxon>Falsiroseomonas</taxon>
    </lineage>
</organism>
<keyword evidence="2" id="KW-1185">Reference proteome</keyword>
<dbReference type="EMBL" id="JBHRSB010000002">
    <property type="protein sequence ID" value="MFC2999968.1"/>
    <property type="molecule type" value="Genomic_DNA"/>
</dbReference>
<dbReference type="PANTHER" id="PTHR47623:SF1">
    <property type="entry name" value="OS09G0287300 PROTEIN"/>
    <property type="match status" value="1"/>
</dbReference>
<dbReference type="Gene3D" id="3.40.50.1240">
    <property type="entry name" value="Phosphoglycerate mutase-like"/>
    <property type="match status" value="1"/>
</dbReference>
<dbReference type="SMART" id="SM00855">
    <property type="entry name" value="PGAM"/>
    <property type="match status" value="1"/>
</dbReference>
<name>A0ABV7BTV0_9PROT</name>
<dbReference type="CDD" id="cd07067">
    <property type="entry name" value="HP_PGM_like"/>
    <property type="match status" value="1"/>
</dbReference>
<evidence type="ECO:0000313" key="2">
    <source>
        <dbReference type="Proteomes" id="UP001595420"/>
    </source>
</evidence>
<proteinExistence type="predicted"/>
<comment type="caution">
    <text evidence="1">The sequence shown here is derived from an EMBL/GenBank/DDBJ whole genome shotgun (WGS) entry which is preliminary data.</text>
</comment>
<dbReference type="Proteomes" id="UP001595420">
    <property type="component" value="Unassembled WGS sequence"/>
</dbReference>
<evidence type="ECO:0000313" key="1">
    <source>
        <dbReference type="EMBL" id="MFC2999968.1"/>
    </source>
</evidence>
<dbReference type="SUPFAM" id="SSF53254">
    <property type="entry name" value="Phosphoglycerate mutase-like"/>
    <property type="match status" value="1"/>
</dbReference>
<accession>A0ABV7BTV0</accession>